<keyword evidence="2" id="KW-1185">Reference proteome</keyword>
<sequence>MPLRPMSNCLSYARRRQRRMPKTTAMTTTTWTVFSVQKSTTSPITAILKTPHLQRPSHRLLSPSRLLSCAARWRPPDALCRSSPVWSSSLSRLALLAQTLNHQRFACPLASLCVDTLIGSPHPLPPSALLLVSHFRLDLPGSLLRLPLRPCQ</sequence>
<evidence type="ECO:0000313" key="2">
    <source>
        <dbReference type="Proteomes" id="UP000077266"/>
    </source>
</evidence>
<protein>
    <submittedName>
        <fullName evidence="1">Uncharacterized protein</fullName>
    </submittedName>
</protein>
<dbReference type="AlphaFoldDB" id="A0A165QD26"/>
<dbReference type="Proteomes" id="UP000077266">
    <property type="component" value="Unassembled WGS sequence"/>
</dbReference>
<name>A0A165QD26_EXIGL</name>
<proteinExistence type="predicted"/>
<gene>
    <name evidence="1" type="ORF">EXIGLDRAFT_151613</name>
</gene>
<evidence type="ECO:0000313" key="1">
    <source>
        <dbReference type="EMBL" id="KZW03432.1"/>
    </source>
</evidence>
<reference evidence="1 2" key="1">
    <citation type="journal article" date="2016" name="Mol. Biol. Evol.">
        <title>Comparative Genomics of Early-Diverging Mushroom-Forming Fungi Provides Insights into the Origins of Lignocellulose Decay Capabilities.</title>
        <authorList>
            <person name="Nagy L.G."/>
            <person name="Riley R."/>
            <person name="Tritt A."/>
            <person name="Adam C."/>
            <person name="Daum C."/>
            <person name="Floudas D."/>
            <person name="Sun H."/>
            <person name="Yadav J.S."/>
            <person name="Pangilinan J."/>
            <person name="Larsson K.H."/>
            <person name="Matsuura K."/>
            <person name="Barry K."/>
            <person name="Labutti K."/>
            <person name="Kuo R."/>
            <person name="Ohm R.A."/>
            <person name="Bhattacharya S.S."/>
            <person name="Shirouzu T."/>
            <person name="Yoshinaga Y."/>
            <person name="Martin F.M."/>
            <person name="Grigoriev I.V."/>
            <person name="Hibbett D.S."/>
        </authorList>
    </citation>
    <scope>NUCLEOTIDE SEQUENCE [LARGE SCALE GENOMIC DNA]</scope>
    <source>
        <strain evidence="1 2">HHB12029</strain>
    </source>
</reference>
<dbReference type="EMBL" id="KV425883">
    <property type="protein sequence ID" value="KZW03432.1"/>
    <property type="molecule type" value="Genomic_DNA"/>
</dbReference>
<dbReference type="InParanoid" id="A0A165QD26"/>
<organism evidence="1 2">
    <name type="scientific">Exidia glandulosa HHB12029</name>
    <dbReference type="NCBI Taxonomy" id="1314781"/>
    <lineage>
        <taxon>Eukaryota</taxon>
        <taxon>Fungi</taxon>
        <taxon>Dikarya</taxon>
        <taxon>Basidiomycota</taxon>
        <taxon>Agaricomycotina</taxon>
        <taxon>Agaricomycetes</taxon>
        <taxon>Auriculariales</taxon>
        <taxon>Exidiaceae</taxon>
        <taxon>Exidia</taxon>
    </lineage>
</organism>
<accession>A0A165QD26</accession>